<sequence>KLHILSKIGLLMIKELDKHCKTSDSPRHILLPSSYYRLSRSERKADECCQLDLITDTFVKRILKAHEPYNQQEDTTCSTITERVSKESAPKRQTRSSSNKPLFGQFVSGHEQGKTKKSSVQAKDVPKKNYLDILEKDNVSSCGSAGTKLSSPGSLGLTNEADSRDLKTISSKDTMSTE</sequence>
<reference evidence="3" key="1">
    <citation type="journal article" date="2014" name="Science">
        <title>Ancient hybridizations among the ancestral genomes of bread wheat.</title>
        <authorList>
            <consortium name="International Wheat Genome Sequencing Consortium,"/>
            <person name="Marcussen T."/>
            <person name="Sandve S.R."/>
            <person name="Heier L."/>
            <person name="Spannagl M."/>
            <person name="Pfeifer M."/>
            <person name="Jakobsen K.S."/>
            <person name="Wulff B.B."/>
            <person name="Steuernagel B."/>
            <person name="Mayer K.F."/>
            <person name="Olsen O.A."/>
        </authorList>
    </citation>
    <scope>NUCLEOTIDE SEQUENCE [LARGE SCALE GENOMIC DNA]</scope>
    <source>
        <strain evidence="3">cv. AL8/78</strain>
    </source>
</reference>
<feature type="compositionally biased region" description="Polar residues" evidence="1">
    <location>
        <begin position="72"/>
        <end position="82"/>
    </location>
</feature>
<evidence type="ECO:0000313" key="3">
    <source>
        <dbReference type="Proteomes" id="UP000015105"/>
    </source>
</evidence>
<accession>A0A453G0T6</accession>
<reference evidence="2" key="4">
    <citation type="submission" date="2019-03" db="UniProtKB">
        <authorList>
            <consortium name="EnsemblPlants"/>
        </authorList>
    </citation>
    <scope>IDENTIFICATION</scope>
</reference>
<keyword evidence="3" id="KW-1185">Reference proteome</keyword>
<protein>
    <submittedName>
        <fullName evidence="2">Uncharacterized protein</fullName>
    </submittedName>
</protein>
<organism evidence="2 3">
    <name type="scientific">Aegilops tauschii subsp. strangulata</name>
    <name type="common">Goatgrass</name>
    <dbReference type="NCBI Taxonomy" id="200361"/>
    <lineage>
        <taxon>Eukaryota</taxon>
        <taxon>Viridiplantae</taxon>
        <taxon>Streptophyta</taxon>
        <taxon>Embryophyta</taxon>
        <taxon>Tracheophyta</taxon>
        <taxon>Spermatophyta</taxon>
        <taxon>Magnoliopsida</taxon>
        <taxon>Liliopsida</taxon>
        <taxon>Poales</taxon>
        <taxon>Poaceae</taxon>
        <taxon>BOP clade</taxon>
        <taxon>Pooideae</taxon>
        <taxon>Triticodae</taxon>
        <taxon>Triticeae</taxon>
        <taxon>Triticinae</taxon>
        <taxon>Aegilops</taxon>
    </lineage>
</organism>
<evidence type="ECO:0000256" key="1">
    <source>
        <dbReference type="SAM" id="MobiDB-lite"/>
    </source>
</evidence>
<dbReference type="Proteomes" id="UP000015105">
    <property type="component" value="Chromosome 3D"/>
</dbReference>
<reference evidence="2" key="5">
    <citation type="journal article" date="2021" name="G3 (Bethesda)">
        <title>Aegilops tauschii genome assembly Aet v5.0 features greater sequence contiguity and improved annotation.</title>
        <authorList>
            <person name="Wang L."/>
            <person name="Zhu T."/>
            <person name="Rodriguez J.C."/>
            <person name="Deal K.R."/>
            <person name="Dubcovsky J."/>
            <person name="McGuire P.E."/>
            <person name="Lux T."/>
            <person name="Spannagl M."/>
            <person name="Mayer K.F.X."/>
            <person name="Baldrich P."/>
            <person name="Meyers B.C."/>
            <person name="Huo N."/>
            <person name="Gu Y.Q."/>
            <person name="Zhou H."/>
            <person name="Devos K.M."/>
            <person name="Bennetzen J.L."/>
            <person name="Unver T."/>
            <person name="Budak H."/>
            <person name="Gulick P.J."/>
            <person name="Galiba G."/>
            <person name="Kalapos B."/>
            <person name="Nelson D.R."/>
            <person name="Li P."/>
            <person name="You F.M."/>
            <person name="Luo M.C."/>
            <person name="Dvorak J."/>
        </authorList>
    </citation>
    <scope>NUCLEOTIDE SEQUENCE [LARGE SCALE GENOMIC DNA]</scope>
    <source>
        <strain evidence="2">cv. AL8/78</strain>
    </source>
</reference>
<dbReference type="Gramene" id="AET3Gv20848700.37">
    <property type="protein sequence ID" value="AET3Gv20848700.37"/>
    <property type="gene ID" value="AET3Gv20848700"/>
</dbReference>
<feature type="compositionally biased region" description="Polar residues" evidence="1">
    <location>
        <begin position="139"/>
        <end position="157"/>
    </location>
</feature>
<reference evidence="3" key="2">
    <citation type="journal article" date="2017" name="Nat. Plants">
        <title>The Aegilops tauschii genome reveals multiple impacts of transposons.</title>
        <authorList>
            <person name="Zhao G."/>
            <person name="Zou C."/>
            <person name="Li K."/>
            <person name="Wang K."/>
            <person name="Li T."/>
            <person name="Gao L."/>
            <person name="Zhang X."/>
            <person name="Wang H."/>
            <person name="Yang Z."/>
            <person name="Liu X."/>
            <person name="Jiang W."/>
            <person name="Mao L."/>
            <person name="Kong X."/>
            <person name="Jiao Y."/>
            <person name="Jia J."/>
        </authorList>
    </citation>
    <scope>NUCLEOTIDE SEQUENCE [LARGE SCALE GENOMIC DNA]</scope>
    <source>
        <strain evidence="3">cv. AL8/78</strain>
    </source>
</reference>
<dbReference type="AlphaFoldDB" id="A0A453G0T6"/>
<dbReference type="EnsemblPlants" id="AET3Gv20848700.37">
    <property type="protein sequence ID" value="AET3Gv20848700.37"/>
    <property type="gene ID" value="AET3Gv20848700"/>
</dbReference>
<evidence type="ECO:0000313" key="2">
    <source>
        <dbReference type="EnsemblPlants" id="AET3Gv20848700.37"/>
    </source>
</evidence>
<proteinExistence type="predicted"/>
<feature type="compositionally biased region" description="Polar residues" evidence="1">
    <location>
        <begin position="168"/>
        <end position="178"/>
    </location>
</feature>
<name>A0A453G0T6_AEGTS</name>
<feature type="region of interest" description="Disordered" evidence="1">
    <location>
        <begin position="139"/>
        <end position="178"/>
    </location>
</feature>
<feature type="region of interest" description="Disordered" evidence="1">
    <location>
        <begin position="72"/>
        <end position="122"/>
    </location>
</feature>
<reference evidence="2" key="3">
    <citation type="journal article" date="2017" name="Nature">
        <title>Genome sequence of the progenitor of the wheat D genome Aegilops tauschii.</title>
        <authorList>
            <person name="Luo M.C."/>
            <person name="Gu Y.Q."/>
            <person name="Puiu D."/>
            <person name="Wang H."/>
            <person name="Twardziok S.O."/>
            <person name="Deal K.R."/>
            <person name="Huo N."/>
            <person name="Zhu T."/>
            <person name="Wang L."/>
            <person name="Wang Y."/>
            <person name="McGuire P.E."/>
            <person name="Liu S."/>
            <person name="Long H."/>
            <person name="Ramasamy R.K."/>
            <person name="Rodriguez J.C."/>
            <person name="Van S.L."/>
            <person name="Yuan L."/>
            <person name="Wang Z."/>
            <person name="Xia Z."/>
            <person name="Xiao L."/>
            <person name="Anderson O.D."/>
            <person name="Ouyang S."/>
            <person name="Liang Y."/>
            <person name="Zimin A.V."/>
            <person name="Pertea G."/>
            <person name="Qi P."/>
            <person name="Bennetzen J.L."/>
            <person name="Dai X."/>
            <person name="Dawson M.W."/>
            <person name="Muller H.G."/>
            <person name="Kugler K."/>
            <person name="Rivarola-Duarte L."/>
            <person name="Spannagl M."/>
            <person name="Mayer K.F.X."/>
            <person name="Lu F.H."/>
            <person name="Bevan M.W."/>
            <person name="Leroy P."/>
            <person name="Li P."/>
            <person name="You F.M."/>
            <person name="Sun Q."/>
            <person name="Liu Z."/>
            <person name="Lyons E."/>
            <person name="Wicker T."/>
            <person name="Salzberg S.L."/>
            <person name="Devos K.M."/>
            <person name="Dvorak J."/>
        </authorList>
    </citation>
    <scope>NUCLEOTIDE SEQUENCE [LARGE SCALE GENOMIC DNA]</scope>
    <source>
        <strain evidence="2">cv. AL8/78</strain>
    </source>
</reference>